<comment type="catalytic activity">
    <reaction evidence="14">
        <text>L-tyrosyl-[protein] + ATP = O-phospho-L-tyrosyl-[protein] + ADP + H(+)</text>
        <dbReference type="Rhea" id="RHEA:10596"/>
        <dbReference type="Rhea" id="RHEA-COMP:10136"/>
        <dbReference type="Rhea" id="RHEA-COMP:20101"/>
        <dbReference type="ChEBI" id="CHEBI:15378"/>
        <dbReference type="ChEBI" id="CHEBI:30616"/>
        <dbReference type="ChEBI" id="CHEBI:46858"/>
        <dbReference type="ChEBI" id="CHEBI:61978"/>
        <dbReference type="ChEBI" id="CHEBI:456216"/>
    </reaction>
</comment>
<comment type="function">
    <text evidence="15">Probably involved in polymerization and/or export of exopolysaccharide EPS I which functions as a virulence factor. May be involved in an ATP-dependent process in the pathway for EPS I production, possibly export of the trimeric repeat units across the inner membrane or their polymerization.</text>
</comment>
<feature type="transmembrane region" description="Helical" evidence="20">
    <location>
        <begin position="52"/>
        <end position="73"/>
    </location>
</feature>
<feature type="transmembrane region" description="Helical" evidence="20">
    <location>
        <begin position="464"/>
        <end position="485"/>
    </location>
</feature>
<organism evidence="24 25">
    <name type="scientific">Candidatus Accumulibacter appositus</name>
    <dbReference type="NCBI Taxonomy" id="1454003"/>
    <lineage>
        <taxon>Bacteria</taxon>
        <taxon>Pseudomonadati</taxon>
        <taxon>Pseudomonadota</taxon>
        <taxon>Betaproteobacteria</taxon>
        <taxon>Candidatus Accumulibacter</taxon>
    </lineage>
</organism>
<evidence type="ECO:0000256" key="6">
    <source>
        <dbReference type="ARBA" id="ARBA00022692"/>
    </source>
</evidence>
<keyword evidence="10 20" id="KW-1133">Transmembrane helix</keyword>
<keyword evidence="4" id="KW-0997">Cell inner membrane</keyword>
<dbReference type="FunFam" id="3.40.50.300:FF:000527">
    <property type="entry name" value="Tyrosine-protein kinase etk"/>
    <property type="match status" value="1"/>
</dbReference>
<dbReference type="EMBL" id="JEMX01000044">
    <property type="protein sequence ID" value="EXI79976.1"/>
    <property type="molecule type" value="Genomic_DNA"/>
</dbReference>
<keyword evidence="3" id="KW-1003">Cell membrane</keyword>
<evidence type="ECO:0000256" key="14">
    <source>
        <dbReference type="ARBA" id="ARBA00053015"/>
    </source>
</evidence>
<evidence type="ECO:0000256" key="17">
    <source>
        <dbReference type="ARBA" id="ARBA00081049"/>
    </source>
</evidence>
<evidence type="ECO:0000256" key="5">
    <source>
        <dbReference type="ARBA" id="ARBA00022679"/>
    </source>
</evidence>
<keyword evidence="5 24" id="KW-0808">Transferase</keyword>
<dbReference type="InterPro" id="IPR003856">
    <property type="entry name" value="LPS_length_determ_N"/>
</dbReference>
<dbReference type="InterPro" id="IPR005702">
    <property type="entry name" value="Wzc-like_C"/>
</dbReference>
<keyword evidence="9" id="KW-0067">ATP-binding</keyword>
<feature type="coiled-coil region" evidence="18">
    <location>
        <begin position="294"/>
        <end position="328"/>
    </location>
</feature>
<feature type="region of interest" description="Disordered" evidence="19">
    <location>
        <begin position="1"/>
        <end position="33"/>
    </location>
</feature>
<dbReference type="GO" id="GO:0005886">
    <property type="term" value="C:plasma membrane"/>
    <property type="evidence" value="ECO:0007669"/>
    <property type="project" value="UniProtKB-SubCell"/>
</dbReference>
<dbReference type="GO" id="GO:0042802">
    <property type="term" value="F:identical protein binding"/>
    <property type="evidence" value="ECO:0007669"/>
    <property type="project" value="UniProtKB-ARBA"/>
</dbReference>
<keyword evidence="6 20" id="KW-0812">Transmembrane</keyword>
<comment type="subcellular location">
    <subcellularLocation>
        <location evidence="1">Cell inner membrane</location>
        <topology evidence="1">Multi-pass membrane protein</topology>
    </subcellularLocation>
</comment>
<evidence type="ECO:0000256" key="18">
    <source>
        <dbReference type="SAM" id="Coils"/>
    </source>
</evidence>
<feature type="coiled-coil region" evidence="18">
    <location>
        <begin position="352"/>
        <end position="400"/>
    </location>
</feature>
<evidence type="ECO:0000259" key="21">
    <source>
        <dbReference type="Pfam" id="PF02706"/>
    </source>
</evidence>
<dbReference type="InterPro" id="IPR050445">
    <property type="entry name" value="Bact_polysacc_biosynth/exp"/>
</dbReference>
<evidence type="ECO:0000256" key="3">
    <source>
        <dbReference type="ARBA" id="ARBA00022475"/>
    </source>
</evidence>
<evidence type="ECO:0000256" key="7">
    <source>
        <dbReference type="ARBA" id="ARBA00022741"/>
    </source>
</evidence>
<evidence type="ECO:0000256" key="16">
    <source>
        <dbReference type="ARBA" id="ARBA00067833"/>
    </source>
</evidence>
<proteinExistence type="inferred from homology"/>
<evidence type="ECO:0000256" key="10">
    <source>
        <dbReference type="ARBA" id="ARBA00022989"/>
    </source>
</evidence>
<evidence type="ECO:0000259" key="22">
    <source>
        <dbReference type="Pfam" id="PF13614"/>
    </source>
</evidence>
<dbReference type="PATRIC" id="fig|1454003.3.peg.2161"/>
<evidence type="ECO:0000313" key="24">
    <source>
        <dbReference type="EMBL" id="EXI79976.1"/>
    </source>
</evidence>
<feature type="domain" description="Tyrosine-protein kinase G-rich" evidence="23">
    <location>
        <begin position="406"/>
        <end position="484"/>
    </location>
</feature>
<dbReference type="InterPro" id="IPR027417">
    <property type="entry name" value="P-loop_NTPase"/>
</dbReference>
<dbReference type="Pfam" id="PF13614">
    <property type="entry name" value="AAA_31"/>
    <property type="match status" value="1"/>
</dbReference>
<dbReference type="SUPFAM" id="SSF52540">
    <property type="entry name" value="P-loop containing nucleoside triphosphate hydrolases"/>
    <property type="match status" value="1"/>
</dbReference>
<evidence type="ECO:0000256" key="15">
    <source>
        <dbReference type="ARBA" id="ARBA00054296"/>
    </source>
</evidence>
<evidence type="ECO:0000256" key="9">
    <source>
        <dbReference type="ARBA" id="ARBA00022840"/>
    </source>
</evidence>
<feature type="compositionally biased region" description="Polar residues" evidence="19">
    <location>
        <begin position="21"/>
        <end position="32"/>
    </location>
</feature>
<evidence type="ECO:0000313" key="25">
    <source>
        <dbReference type="Proteomes" id="UP000021816"/>
    </source>
</evidence>
<dbReference type="PANTHER" id="PTHR32309:SF32">
    <property type="entry name" value="TYROSINE-PROTEIN KINASE ETK-RELATED"/>
    <property type="match status" value="1"/>
</dbReference>
<keyword evidence="13" id="KW-0270">Exopolysaccharide synthesis</keyword>
<dbReference type="PANTHER" id="PTHR32309">
    <property type="entry name" value="TYROSINE-PROTEIN KINASE"/>
    <property type="match status" value="1"/>
</dbReference>
<keyword evidence="8 24" id="KW-0418">Kinase</keyword>
<dbReference type="CDD" id="cd05387">
    <property type="entry name" value="BY-kinase"/>
    <property type="match status" value="1"/>
</dbReference>
<dbReference type="InterPro" id="IPR032807">
    <property type="entry name" value="GNVR"/>
</dbReference>
<evidence type="ECO:0000256" key="8">
    <source>
        <dbReference type="ARBA" id="ARBA00022777"/>
    </source>
</evidence>
<dbReference type="AlphaFoldDB" id="A0A011NXH1"/>
<feature type="domain" description="AAA" evidence="22">
    <location>
        <begin position="571"/>
        <end position="683"/>
    </location>
</feature>
<evidence type="ECO:0000256" key="11">
    <source>
        <dbReference type="ARBA" id="ARBA00023136"/>
    </source>
</evidence>
<reference evidence="24 25" key="1">
    <citation type="submission" date="2014-02" db="EMBL/GenBank/DDBJ databases">
        <title>Expanding our view of genomic diversity in Candidatus Accumulibacter clades.</title>
        <authorList>
            <person name="Skennerton C.T."/>
            <person name="Barr J.J."/>
            <person name="Slater F.R."/>
            <person name="Bond P.L."/>
            <person name="Tyson G.W."/>
        </authorList>
    </citation>
    <scope>NUCLEOTIDE SEQUENCE [LARGE SCALE GENOMIC DNA]</scope>
    <source>
        <strain evidence="25">BA-92</strain>
    </source>
</reference>
<gene>
    <name evidence="24" type="ORF">AW10_02121</name>
</gene>
<feature type="domain" description="Polysaccharide chain length determinant N-terminal" evidence="21">
    <location>
        <begin position="41"/>
        <end position="129"/>
    </location>
</feature>
<dbReference type="STRING" id="1454003.AW10_02121"/>
<dbReference type="GO" id="GO:0000271">
    <property type="term" value="P:polysaccharide biosynthetic process"/>
    <property type="evidence" value="ECO:0007669"/>
    <property type="project" value="UniProtKB-KW"/>
</dbReference>
<dbReference type="Pfam" id="PF02706">
    <property type="entry name" value="Wzz"/>
    <property type="match status" value="1"/>
</dbReference>
<evidence type="ECO:0000256" key="1">
    <source>
        <dbReference type="ARBA" id="ARBA00004429"/>
    </source>
</evidence>
<dbReference type="Gene3D" id="3.40.50.300">
    <property type="entry name" value="P-loop containing nucleotide triphosphate hydrolases"/>
    <property type="match status" value="1"/>
</dbReference>
<evidence type="ECO:0000256" key="20">
    <source>
        <dbReference type="SAM" id="Phobius"/>
    </source>
</evidence>
<dbReference type="NCBIfam" id="TIGR01007">
    <property type="entry name" value="eps_fam"/>
    <property type="match status" value="1"/>
</dbReference>
<protein>
    <recommendedName>
        <fullName evidence="16">Putative tyrosine-protein kinase EpsB</fullName>
    </recommendedName>
    <alternativeName>
        <fullName evidence="17">EPS I polysaccharide export protein EpsB</fullName>
    </alternativeName>
</protein>
<accession>A0A011NXH1</accession>
<comment type="caution">
    <text evidence="24">The sequence shown here is derived from an EMBL/GenBank/DDBJ whole genome shotgun (WGS) entry which is preliminary data.</text>
</comment>
<comment type="similarity">
    <text evidence="2">Belongs to the etk/wzc family.</text>
</comment>
<keyword evidence="7" id="KW-0547">Nucleotide-binding</keyword>
<evidence type="ECO:0000256" key="13">
    <source>
        <dbReference type="ARBA" id="ARBA00023169"/>
    </source>
</evidence>
<dbReference type="Pfam" id="PF13807">
    <property type="entry name" value="GNVR"/>
    <property type="match status" value="1"/>
</dbReference>
<feature type="compositionally biased region" description="Polar residues" evidence="19">
    <location>
        <begin position="1"/>
        <end position="12"/>
    </location>
</feature>
<name>A0A011NXH1_9PROT</name>
<dbReference type="Proteomes" id="UP000021816">
    <property type="component" value="Unassembled WGS sequence"/>
</dbReference>
<evidence type="ECO:0000256" key="4">
    <source>
        <dbReference type="ARBA" id="ARBA00022519"/>
    </source>
</evidence>
<evidence type="ECO:0000256" key="19">
    <source>
        <dbReference type="SAM" id="MobiDB-lite"/>
    </source>
</evidence>
<evidence type="ECO:0000259" key="23">
    <source>
        <dbReference type="Pfam" id="PF13807"/>
    </source>
</evidence>
<keyword evidence="12" id="KW-0829">Tyrosine-protein kinase</keyword>
<sequence length="754" mass="82198">MDNDQSQTTFNTPGAPGRSGAQAQTQSMQQLSSEDEDEGLALGEIIAVLMDYRWLIAAVSLFALVLGLAWVFVAKPVYRADGLLQVEEKSSGMGSLKALQPLLGEETSVSAELEILSSRMVLGRVVNKLKLDIVAVPRTLPLIGGAVARRYDGDEPSSPWLGLSSFSWGGDRIQVDSLEVPAAALDQPLTLVAAGDDGGFEVLDRDDQVVLKGMAGTRASGEGYSIFVAQLKARPGTQFRLAKLSRETAVENLRRNFSVKERGKKSSLLEVSLVGGDPERIGMVLDDIMNAYLRQNVERRSAEAEKTLAFLETQLPALKTQVDSAEAAYNNYRQSRGSLDLSLETQGVLKSLVEVENAAVLLKQERDELRQRFTAEHPRIQAVDNKLQRLAERRKAFDAEVEALPDTQQTVLRLARDVEVSNRLYTELLNTAQQLRVSKAGTVGDVRIIDSAVVARQAIGAKPIAILGIALLLGVLSSMVIIWLLRALRVVVEDPEIIESQLGLPVYATVPHSKTELDLHRKAKSGVGALLAVSFPEDDAVESLRGLRTTLHFALLDAQRNSLLITGSSPGLGKSFISKNLGVVLAQVGKRVVIVDADLRRGHIHKEFGKERALGVSEYVAGQAPLDAILKTTSVANLCVVSTGQIPPNPSELLMHQRFALLLAELGERFDTVIVDAPPVLAVSDAAIIGRHVGATLMIARSGKHPIRELEQAIKRLNQAGVEVKGFVFNDLNVSRQRYRYGYKGYVYRYSYKN</sequence>
<evidence type="ECO:0000256" key="2">
    <source>
        <dbReference type="ARBA" id="ARBA00008883"/>
    </source>
</evidence>
<dbReference type="Pfam" id="PF23607">
    <property type="entry name" value="WZC_N"/>
    <property type="match status" value="1"/>
</dbReference>
<dbReference type="InterPro" id="IPR025669">
    <property type="entry name" value="AAA_dom"/>
</dbReference>
<keyword evidence="11 20" id="KW-0472">Membrane</keyword>
<dbReference type="GO" id="GO:0005524">
    <property type="term" value="F:ATP binding"/>
    <property type="evidence" value="ECO:0007669"/>
    <property type="project" value="UniProtKB-KW"/>
</dbReference>
<evidence type="ECO:0000256" key="12">
    <source>
        <dbReference type="ARBA" id="ARBA00023137"/>
    </source>
</evidence>
<keyword evidence="18" id="KW-0175">Coiled coil</keyword>
<dbReference type="GO" id="GO:0004713">
    <property type="term" value="F:protein tyrosine kinase activity"/>
    <property type="evidence" value="ECO:0007669"/>
    <property type="project" value="UniProtKB-KW"/>
</dbReference>